<keyword evidence="1" id="KW-1133">Transmembrane helix</keyword>
<sequence length="156" mass="17136">MPLPVTILIIVLVVLLAAFIAIAIWGSKQQKKAEASQQQMEAAAQPMTMLIIDKKRLKMKESGLPKVVIESTPKYLRRSKIPVVKAKVGPRIMTLMCDDTAFEMLPVKQEVRAMVSGIYIMSVRSLRGPALTMPPKKKQGLLARLRSKAAAAAGKK</sequence>
<reference evidence="2" key="2">
    <citation type="journal article" date="2021" name="PeerJ">
        <title>Extensive microbial diversity within the chicken gut microbiome revealed by metagenomics and culture.</title>
        <authorList>
            <person name="Gilroy R."/>
            <person name="Ravi A."/>
            <person name="Getino M."/>
            <person name="Pursley I."/>
            <person name="Horton D.L."/>
            <person name="Alikhan N.F."/>
            <person name="Baker D."/>
            <person name="Gharbi K."/>
            <person name="Hall N."/>
            <person name="Watson M."/>
            <person name="Adriaenssens E.M."/>
            <person name="Foster-Nyarko E."/>
            <person name="Jarju S."/>
            <person name="Secka A."/>
            <person name="Antonio M."/>
            <person name="Oren A."/>
            <person name="Chaudhuri R.R."/>
            <person name="La Ragione R."/>
            <person name="Hildebrand F."/>
            <person name="Pallen M.J."/>
        </authorList>
    </citation>
    <scope>NUCLEOTIDE SEQUENCE</scope>
    <source>
        <strain evidence="2">CHK187-14744</strain>
    </source>
</reference>
<reference evidence="2" key="1">
    <citation type="submission" date="2020-10" db="EMBL/GenBank/DDBJ databases">
        <authorList>
            <person name="Gilroy R."/>
        </authorList>
    </citation>
    <scope>NUCLEOTIDE SEQUENCE</scope>
    <source>
        <strain evidence="2">CHK187-14744</strain>
    </source>
</reference>
<feature type="transmembrane region" description="Helical" evidence="1">
    <location>
        <begin position="6"/>
        <end position="26"/>
    </location>
</feature>
<comment type="caution">
    <text evidence="2">The sequence shown here is derived from an EMBL/GenBank/DDBJ whole genome shotgun (WGS) entry which is preliminary data.</text>
</comment>
<dbReference type="AlphaFoldDB" id="A0A9D1KXP0"/>
<keyword evidence="1" id="KW-0812">Transmembrane</keyword>
<organism evidence="2 3">
    <name type="scientific">Candidatus Onthocola gallistercoris</name>
    <dbReference type="NCBI Taxonomy" id="2840876"/>
    <lineage>
        <taxon>Bacteria</taxon>
        <taxon>Bacillati</taxon>
        <taxon>Bacillota</taxon>
        <taxon>Bacilli</taxon>
        <taxon>Candidatus Onthocola</taxon>
    </lineage>
</organism>
<protein>
    <submittedName>
        <fullName evidence="2">Uncharacterized protein</fullName>
    </submittedName>
</protein>
<dbReference type="Proteomes" id="UP000824164">
    <property type="component" value="Unassembled WGS sequence"/>
</dbReference>
<dbReference type="EMBL" id="DVLT01000038">
    <property type="protein sequence ID" value="HIU02705.1"/>
    <property type="molecule type" value="Genomic_DNA"/>
</dbReference>
<gene>
    <name evidence="2" type="ORF">IAB63_05580</name>
</gene>
<name>A0A9D1KXP0_9FIRM</name>
<keyword evidence="1" id="KW-0472">Membrane</keyword>
<evidence type="ECO:0000256" key="1">
    <source>
        <dbReference type="SAM" id="Phobius"/>
    </source>
</evidence>
<proteinExistence type="predicted"/>
<evidence type="ECO:0000313" key="3">
    <source>
        <dbReference type="Proteomes" id="UP000824164"/>
    </source>
</evidence>
<evidence type="ECO:0000313" key="2">
    <source>
        <dbReference type="EMBL" id="HIU02705.1"/>
    </source>
</evidence>
<accession>A0A9D1KXP0</accession>